<dbReference type="STRING" id="1123510.GCA_000620025_00926"/>
<evidence type="ECO:0000256" key="6">
    <source>
        <dbReference type="ARBA" id="ARBA00023136"/>
    </source>
</evidence>
<evidence type="ECO:0000256" key="1">
    <source>
        <dbReference type="ARBA" id="ARBA00004651"/>
    </source>
</evidence>
<dbReference type="AlphaFoldDB" id="A0A348HFU1"/>
<feature type="transmembrane region" description="Helical" evidence="8">
    <location>
        <begin position="13"/>
        <end position="34"/>
    </location>
</feature>
<dbReference type="PANTHER" id="PTHR34582">
    <property type="entry name" value="UPF0702 TRANSMEMBRANE PROTEIN YCAP"/>
    <property type="match status" value="1"/>
</dbReference>
<keyword evidence="5 8" id="KW-1133">Transmembrane helix</keyword>
<dbReference type="GO" id="GO:0005886">
    <property type="term" value="C:plasma membrane"/>
    <property type="evidence" value="ECO:0007669"/>
    <property type="project" value="UniProtKB-SubCell"/>
</dbReference>
<feature type="domain" description="YetF-like N-terminal transmembrane" evidence="10">
    <location>
        <begin position="16"/>
        <end position="89"/>
    </location>
</feature>
<protein>
    <submittedName>
        <fullName evidence="11">Predicted membrane protein</fullName>
    </submittedName>
</protein>
<feature type="transmembrane region" description="Helical" evidence="8">
    <location>
        <begin position="46"/>
        <end position="65"/>
    </location>
</feature>
<keyword evidence="6 8" id="KW-0472">Membrane</keyword>
<comment type="subcellular location">
    <subcellularLocation>
        <location evidence="1">Cell membrane</location>
        <topology evidence="1">Multi-pass membrane protein</topology>
    </subcellularLocation>
</comment>
<evidence type="ECO:0000313" key="11">
    <source>
        <dbReference type="EMBL" id="BBG30493.1"/>
    </source>
</evidence>
<sequence>MDHSLWETIVASAWPYVYVAIKLVIGLATFILALRTTSKGQLNQMSPLDLIGNFVMGGILGGVIYSDSITIHHFIIILIIWQTLIITVKKVSQASTSARKVLVGSEIPLVIDGKFQLDRFNELDISISGFATLLRMQGIFSVRDVRYAQMEPNSQLTVIKYDEKRLSALVVKNGEISEDGLAFLKRDEAWLREELHKKGYGDDLESIFFAEWTEELDDEGNTAKGDMMIIDRSETETEQDREREAKAHESEARQQQRQANDQATQQM</sequence>
<organism evidence="11 12">
    <name type="scientific">Zymobacter palmae</name>
    <dbReference type="NCBI Taxonomy" id="33074"/>
    <lineage>
        <taxon>Bacteria</taxon>
        <taxon>Pseudomonadati</taxon>
        <taxon>Pseudomonadota</taxon>
        <taxon>Gammaproteobacteria</taxon>
        <taxon>Oceanospirillales</taxon>
        <taxon>Halomonadaceae</taxon>
        <taxon>Zymobacter group</taxon>
        <taxon>Zymobacter</taxon>
    </lineage>
</organism>
<dbReference type="PANTHER" id="PTHR34582:SF6">
    <property type="entry name" value="UPF0702 TRANSMEMBRANE PROTEIN YCAP"/>
    <property type="match status" value="1"/>
</dbReference>
<evidence type="ECO:0000259" key="9">
    <source>
        <dbReference type="Pfam" id="PF04239"/>
    </source>
</evidence>
<gene>
    <name evidence="11" type="ORF">ZBT109_1743</name>
</gene>
<comment type="similarity">
    <text evidence="2">Belongs to the UPF0702 family.</text>
</comment>
<keyword evidence="4 8" id="KW-0812">Transmembrane</keyword>
<keyword evidence="3" id="KW-1003">Cell membrane</keyword>
<keyword evidence="12" id="KW-1185">Reference proteome</keyword>
<dbReference type="RefSeq" id="WP_051524163.1">
    <property type="nucleotide sequence ID" value="NZ_AP018933.1"/>
</dbReference>
<evidence type="ECO:0000256" key="8">
    <source>
        <dbReference type="SAM" id="Phobius"/>
    </source>
</evidence>
<dbReference type="Proteomes" id="UP000267342">
    <property type="component" value="Chromosome"/>
</dbReference>
<dbReference type="Gene3D" id="3.30.240.20">
    <property type="entry name" value="bsu07140 like domains"/>
    <property type="match status" value="2"/>
</dbReference>
<feature type="domain" description="YetF C-terminal" evidence="9">
    <location>
        <begin position="95"/>
        <end position="213"/>
    </location>
</feature>
<proteinExistence type="inferred from homology"/>
<feature type="compositionally biased region" description="Low complexity" evidence="7">
    <location>
        <begin position="255"/>
        <end position="267"/>
    </location>
</feature>
<dbReference type="EMBL" id="AP018933">
    <property type="protein sequence ID" value="BBG30493.1"/>
    <property type="molecule type" value="Genomic_DNA"/>
</dbReference>
<evidence type="ECO:0000256" key="7">
    <source>
        <dbReference type="SAM" id="MobiDB-lite"/>
    </source>
</evidence>
<dbReference type="InterPro" id="IPR023090">
    <property type="entry name" value="UPF0702_alpha/beta_dom_sf"/>
</dbReference>
<evidence type="ECO:0000256" key="5">
    <source>
        <dbReference type="ARBA" id="ARBA00022989"/>
    </source>
</evidence>
<evidence type="ECO:0000256" key="3">
    <source>
        <dbReference type="ARBA" id="ARBA00022475"/>
    </source>
</evidence>
<feature type="transmembrane region" description="Helical" evidence="8">
    <location>
        <begin position="71"/>
        <end position="88"/>
    </location>
</feature>
<evidence type="ECO:0000313" key="12">
    <source>
        <dbReference type="Proteomes" id="UP000267342"/>
    </source>
</evidence>
<feature type="region of interest" description="Disordered" evidence="7">
    <location>
        <begin position="220"/>
        <end position="267"/>
    </location>
</feature>
<evidence type="ECO:0000256" key="2">
    <source>
        <dbReference type="ARBA" id="ARBA00006448"/>
    </source>
</evidence>
<name>A0A348HFU1_9GAMM</name>
<accession>A0A348HFU1</accession>
<evidence type="ECO:0000259" key="10">
    <source>
        <dbReference type="Pfam" id="PF20730"/>
    </source>
</evidence>
<feature type="compositionally biased region" description="Basic and acidic residues" evidence="7">
    <location>
        <begin position="229"/>
        <end position="254"/>
    </location>
</feature>
<dbReference type="KEGG" id="zpl:ZBT109_1743"/>
<dbReference type="Pfam" id="PF20730">
    <property type="entry name" value="YetF_N"/>
    <property type="match status" value="1"/>
</dbReference>
<evidence type="ECO:0000256" key="4">
    <source>
        <dbReference type="ARBA" id="ARBA00022692"/>
    </source>
</evidence>
<dbReference type="Pfam" id="PF04239">
    <property type="entry name" value="DUF421"/>
    <property type="match status" value="1"/>
</dbReference>
<dbReference type="InterPro" id="IPR048454">
    <property type="entry name" value="YetF_N"/>
</dbReference>
<dbReference type="OrthoDB" id="9778331at2"/>
<dbReference type="InterPro" id="IPR007353">
    <property type="entry name" value="DUF421"/>
</dbReference>
<reference evidence="11 12" key="1">
    <citation type="submission" date="2018-09" db="EMBL/GenBank/DDBJ databases">
        <title>Zymobacter palmae IAM14233 (=T109) whole genome analysis.</title>
        <authorList>
            <person name="Yanase H."/>
        </authorList>
    </citation>
    <scope>NUCLEOTIDE SEQUENCE [LARGE SCALE GENOMIC DNA]</scope>
    <source>
        <strain evidence="11 12">IAM14233</strain>
    </source>
</reference>